<dbReference type="HOGENOM" id="CLU_075496_0_0_9"/>
<protein>
    <recommendedName>
        <fullName evidence="4">Zinc chelation protein SecC</fullName>
    </recommendedName>
</protein>
<dbReference type="EMBL" id="CP009287">
    <property type="protein sequence ID" value="AIQ67010.1"/>
    <property type="molecule type" value="Genomic_DNA"/>
</dbReference>
<dbReference type="Proteomes" id="UP000029500">
    <property type="component" value="Chromosome"/>
</dbReference>
<dbReference type="PANTHER" id="PTHR33747:SF1">
    <property type="entry name" value="ADENYLATE CYCLASE-ASSOCIATED CAP C-TERMINAL DOMAIN-CONTAINING PROTEIN"/>
    <property type="match status" value="1"/>
</dbReference>
<organism evidence="2 3">
    <name type="scientific">Paenibacillus graminis</name>
    <dbReference type="NCBI Taxonomy" id="189425"/>
    <lineage>
        <taxon>Bacteria</taxon>
        <taxon>Bacillati</taxon>
        <taxon>Bacillota</taxon>
        <taxon>Bacilli</taxon>
        <taxon>Bacillales</taxon>
        <taxon>Paenibacillaceae</taxon>
        <taxon>Paenibacillus</taxon>
    </lineage>
</organism>
<dbReference type="Pfam" id="PF06685">
    <property type="entry name" value="DUF1186"/>
    <property type="match status" value="1"/>
</dbReference>
<dbReference type="AlphaFoldDB" id="A0A089M3Q2"/>
<proteinExistence type="predicted"/>
<evidence type="ECO:0008006" key="4">
    <source>
        <dbReference type="Google" id="ProtNLM"/>
    </source>
</evidence>
<dbReference type="PANTHER" id="PTHR33747">
    <property type="entry name" value="UPF0225 PROTEIN SCO1677"/>
    <property type="match status" value="1"/>
</dbReference>
<evidence type="ECO:0000313" key="2">
    <source>
        <dbReference type="EMBL" id="AIQ67010.1"/>
    </source>
</evidence>
<dbReference type="STRING" id="189425.PGRAT_04620"/>
<dbReference type="Gene3D" id="3.10.450.50">
    <property type="match status" value="1"/>
</dbReference>
<dbReference type="Pfam" id="PF02810">
    <property type="entry name" value="SEC-C"/>
    <property type="match status" value="1"/>
</dbReference>
<dbReference type="eggNOG" id="COG3012">
    <property type="taxonomic scope" value="Bacteria"/>
</dbReference>
<evidence type="ECO:0000256" key="1">
    <source>
        <dbReference type="SAM" id="MobiDB-lite"/>
    </source>
</evidence>
<sequence>MQHLIESIKYNKDRRFPREELEEIISRKEEAIPHLLEIMRELQAHPQLAEDPARLDFMYAAYLLSQFHVTALFPILVELFSLPEELLDMIFSDILTDAGGRMLASVYDGDLHLLKGLIENREAGEYARAQGLRALTILVYEGRILRETAVGYVKELLTSKRDDYDYYFNAEMVCTAVDLYPEEVYAEIEKLYEEEALDPYVILLDEVQATLQMSQAVAMQHKHEQVSYQYINDIHAEMEKWVCFQPESSGKIELLGDQLKQKSVKVDPKPGRNDPCPCGSGKKYKKCCGK</sequence>
<gene>
    <name evidence="2" type="ORF">PGRAT_04620</name>
</gene>
<name>A0A089M3Q2_9BACL</name>
<dbReference type="SUPFAM" id="SSF103642">
    <property type="entry name" value="Sec-C motif"/>
    <property type="match status" value="1"/>
</dbReference>
<accession>A0A089M3Q2</accession>
<dbReference type="KEGG" id="pgm:PGRAT_04620"/>
<dbReference type="RefSeq" id="WP_025708739.1">
    <property type="nucleotide sequence ID" value="NZ_CP009287.1"/>
</dbReference>
<dbReference type="InterPro" id="IPR004027">
    <property type="entry name" value="SEC_C_motif"/>
</dbReference>
<keyword evidence="3" id="KW-1185">Reference proteome</keyword>
<reference evidence="2 3" key="1">
    <citation type="submission" date="2014-08" db="EMBL/GenBank/DDBJ databases">
        <title>Comparative genomics of the Paenibacillus odorifer group.</title>
        <authorList>
            <person name="den Bakker H.C."/>
            <person name="Tsai Y.-C."/>
            <person name="Martin N."/>
            <person name="Korlach J."/>
            <person name="Wiedmann M."/>
        </authorList>
    </citation>
    <scope>NUCLEOTIDE SEQUENCE [LARGE SCALE GENOMIC DNA]</scope>
    <source>
        <strain evidence="2 3">DSM 15220</strain>
    </source>
</reference>
<evidence type="ECO:0000313" key="3">
    <source>
        <dbReference type="Proteomes" id="UP000029500"/>
    </source>
</evidence>
<dbReference type="InterPro" id="IPR010602">
    <property type="entry name" value="DUF1186"/>
</dbReference>
<feature type="region of interest" description="Disordered" evidence="1">
    <location>
        <begin position="263"/>
        <end position="282"/>
    </location>
</feature>